<keyword evidence="5" id="KW-0472">Membrane</keyword>
<keyword evidence="3" id="KW-0812">Transmembrane</keyword>
<evidence type="ECO:0008006" key="9">
    <source>
        <dbReference type="Google" id="ProtNLM"/>
    </source>
</evidence>
<feature type="region of interest" description="Disordered" evidence="6">
    <location>
        <begin position="22"/>
        <end position="52"/>
    </location>
</feature>
<evidence type="ECO:0000256" key="5">
    <source>
        <dbReference type="ARBA" id="ARBA00023136"/>
    </source>
</evidence>
<dbReference type="OrthoDB" id="163794at2759"/>
<evidence type="ECO:0000256" key="3">
    <source>
        <dbReference type="ARBA" id="ARBA00022692"/>
    </source>
</evidence>
<dbReference type="Pfam" id="PF04930">
    <property type="entry name" value="FUN14"/>
    <property type="match status" value="1"/>
</dbReference>
<dbReference type="Proteomes" id="UP000594262">
    <property type="component" value="Unplaced"/>
</dbReference>
<evidence type="ECO:0000256" key="1">
    <source>
        <dbReference type="ARBA" id="ARBA00004374"/>
    </source>
</evidence>
<organism evidence="7 8">
    <name type="scientific">Clytia hemisphaerica</name>
    <dbReference type="NCBI Taxonomy" id="252671"/>
    <lineage>
        <taxon>Eukaryota</taxon>
        <taxon>Metazoa</taxon>
        <taxon>Cnidaria</taxon>
        <taxon>Hydrozoa</taxon>
        <taxon>Hydroidolina</taxon>
        <taxon>Leptothecata</taxon>
        <taxon>Obeliida</taxon>
        <taxon>Clytiidae</taxon>
        <taxon>Clytia</taxon>
    </lineage>
</organism>
<accession>A0A7M5WYG0</accession>
<evidence type="ECO:0000256" key="2">
    <source>
        <dbReference type="ARBA" id="ARBA00009160"/>
    </source>
</evidence>
<evidence type="ECO:0000256" key="6">
    <source>
        <dbReference type="SAM" id="MobiDB-lite"/>
    </source>
</evidence>
<reference evidence="7" key="1">
    <citation type="submission" date="2021-01" db="UniProtKB">
        <authorList>
            <consortium name="EnsemblMetazoa"/>
        </authorList>
    </citation>
    <scope>IDENTIFICATION</scope>
</reference>
<keyword evidence="8" id="KW-1185">Reference proteome</keyword>
<feature type="compositionally biased region" description="Basic and acidic residues" evidence="6">
    <location>
        <begin position="22"/>
        <end position="42"/>
    </location>
</feature>
<sequence>EFRKLIFFNRENKNINMFPSVQKDEEKQNVRQKLEKKREERSSGSSSPTDEEYEVITSAMVQEEMNSYRSMIKRKILTIDLSDHSTYIQLGIGGATGLLTGHMVGKVGKAMAAGIGGTILLINMGTRAGYITVDWEKVDADMRTASEQISEKIAEQQQNEETQELLKKGGLFIRRNLVMLGGFAAGFFLGMAT</sequence>
<comment type="subcellular location">
    <subcellularLocation>
        <location evidence="1">Mitochondrion outer membrane</location>
        <topology evidence="1">Multi-pass membrane protein</topology>
    </subcellularLocation>
</comment>
<protein>
    <recommendedName>
        <fullName evidence="9">FUN14 domain containing protein</fullName>
    </recommendedName>
</protein>
<proteinExistence type="inferred from homology"/>
<dbReference type="GO" id="GO:0000422">
    <property type="term" value="P:autophagy of mitochondrion"/>
    <property type="evidence" value="ECO:0007669"/>
    <property type="project" value="TreeGrafter"/>
</dbReference>
<keyword evidence="4" id="KW-1133">Transmembrane helix</keyword>
<dbReference type="EnsemblMetazoa" id="CLYHEMT014797.1">
    <property type="protein sequence ID" value="CLYHEMP014797.1"/>
    <property type="gene ID" value="CLYHEMG014797"/>
</dbReference>
<dbReference type="InterPro" id="IPR007014">
    <property type="entry name" value="FUN14"/>
</dbReference>
<evidence type="ECO:0000256" key="4">
    <source>
        <dbReference type="ARBA" id="ARBA00022989"/>
    </source>
</evidence>
<comment type="similarity">
    <text evidence="2">Belongs to the FUN14 family.</text>
</comment>
<evidence type="ECO:0000313" key="8">
    <source>
        <dbReference type="Proteomes" id="UP000594262"/>
    </source>
</evidence>
<dbReference type="GO" id="GO:0005741">
    <property type="term" value="C:mitochondrial outer membrane"/>
    <property type="evidence" value="ECO:0007669"/>
    <property type="project" value="UniProtKB-SubCell"/>
</dbReference>
<name>A0A7M5WYG0_9CNID</name>
<dbReference type="PANTHER" id="PTHR21346">
    <property type="entry name" value="FUN14 DOMAIN CONTAINING"/>
    <property type="match status" value="1"/>
</dbReference>
<evidence type="ECO:0000313" key="7">
    <source>
        <dbReference type="EnsemblMetazoa" id="CLYHEMP014797.1"/>
    </source>
</evidence>
<dbReference type="AlphaFoldDB" id="A0A7M5WYG0"/>
<dbReference type="PANTHER" id="PTHR21346:SF0">
    <property type="entry name" value="RE45833P"/>
    <property type="match status" value="1"/>
</dbReference>